<evidence type="ECO:0000256" key="3">
    <source>
        <dbReference type="SAM" id="MobiDB-lite"/>
    </source>
</evidence>
<comment type="similarity">
    <text evidence="1">Belongs to the 4-hydroxybenzoyl-CoA thioesterase family.</text>
</comment>
<dbReference type="OrthoDB" id="9808429at2"/>
<dbReference type="PANTHER" id="PTHR31793">
    <property type="entry name" value="4-HYDROXYBENZOYL-COA THIOESTERASE FAMILY MEMBER"/>
    <property type="match status" value="1"/>
</dbReference>
<dbReference type="InterPro" id="IPR029069">
    <property type="entry name" value="HotDog_dom_sf"/>
</dbReference>
<protein>
    <submittedName>
        <fullName evidence="4">Thioesterase</fullName>
    </submittedName>
</protein>
<dbReference type="GO" id="GO:0047617">
    <property type="term" value="F:fatty acyl-CoA hydrolase activity"/>
    <property type="evidence" value="ECO:0007669"/>
    <property type="project" value="TreeGrafter"/>
</dbReference>
<dbReference type="CDD" id="cd00586">
    <property type="entry name" value="4HBT"/>
    <property type="match status" value="1"/>
</dbReference>
<reference evidence="4 5" key="1">
    <citation type="submission" date="2015-09" db="EMBL/GenBank/DDBJ databases">
        <title>Sorangium comparison.</title>
        <authorList>
            <person name="Zaburannyi N."/>
            <person name="Bunk B."/>
            <person name="Overmann J."/>
            <person name="Mueller R."/>
        </authorList>
    </citation>
    <scope>NUCLEOTIDE SEQUENCE [LARGE SCALE GENOMIC DNA]</scope>
    <source>
        <strain evidence="4 5">So ceGT47</strain>
    </source>
</reference>
<proteinExistence type="inferred from homology"/>
<dbReference type="Gene3D" id="3.10.129.10">
    <property type="entry name" value="Hotdog Thioesterase"/>
    <property type="match status" value="1"/>
</dbReference>
<dbReference type="NCBIfam" id="TIGR00051">
    <property type="entry name" value="YbgC/FadM family acyl-CoA thioesterase"/>
    <property type="match status" value="1"/>
</dbReference>
<dbReference type="Pfam" id="PF13279">
    <property type="entry name" value="4HBT_2"/>
    <property type="match status" value="1"/>
</dbReference>
<dbReference type="InterPro" id="IPR050563">
    <property type="entry name" value="4-hydroxybenzoyl-CoA_TE"/>
</dbReference>
<evidence type="ECO:0000256" key="2">
    <source>
        <dbReference type="ARBA" id="ARBA00022801"/>
    </source>
</evidence>
<dbReference type="SUPFAM" id="SSF54637">
    <property type="entry name" value="Thioesterase/thiol ester dehydrase-isomerase"/>
    <property type="match status" value="1"/>
</dbReference>
<evidence type="ECO:0000313" key="5">
    <source>
        <dbReference type="Proteomes" id="UP000295781"/>
    </source>
</evidence>
<dbReference type="Proteomes" id="UP000295781">
    <property type="component" value="Chromosome"/>
</dbReference>
<gene>
    <name evidence="4" type="ORF">SOCEGT47_075660</name>
</gene>
<dbReference type="PANTHER" id="PTHR31793:SF27">
    <property type="entry name" value="NOVEL THIOESTERASE SUPERFAMILY DOMAIN AND SAPOSIN A-TYPE DOMAIN CONTAINING PROTEIN (0610012H03RIK)"/>
    <property type="match status" value="1"/>
</dbReference>
<keyword evidence="2" id="KW-0378">Hydrolase</keyword>
<dbReference type="RefSeq" id="WP_129354973.1">
    <property type="nucleotide sequence ID" value="NZ_CP012670.1"/>
</dbReference>
<dbReference type="EMBL" id="CP012670">
    <property type="protein sequence ID" value="AUX26994.1"/>
    <property type="molecule type" value="Genomic_DNA"/>
</dbReference>
<sequence length="164" mass="18105">MPLPAPPDPPPHLTSRTSLSVRFCETDLMGIVHHANYLVYLEAGRIDWLKRRGVSYEELVRRDLHLAIAEIRIKYRQAARFGDELVVETTCREVQRVTARFSYRILRGETLICDGDILLACLRSDLTLTRIPDDILRALASPEAAAGSSPEAPPGSSPEAAAAG</sequence>
<dbReference type="AlphaFoldDB" id="A0A4P2QBB8"/>
<accession>A0A4P2QBB8</accession>
<feature type="region of interest" description="Disordered" evidence="3">
    <location>
        <begin position="142"/>
        <end position="164"/>
    </location>
</feature>
<name>A0A4P2QBB8_SORCE</name>
<dbReference type="InterPro" id="IPR006684">
    <property type="entry name" value="YbgC/YbaW"/>
</dbReference>
<organism evidence="4 5">
    <name type="scientific">Sorangium cellulosum</name>
    <name type="common">Polyangium cellulosum</name>
    <dbReference type="NCBI Taxonomy" id="56"/>
    <lineage>
        <taxon>Bacteria</taxon>
        <taxon>Pseudomonadati</taxon>
        <taxon>Myxococcota</taxon>
        <taxon>Polyangia</taxon>
        <taxon>Polyangiales</taxon>
        <taxon>Polyangiaceae</taxon>
        <taxon>Sorangium</taxon>
    </lineage>
</organism>
<evidence type="ECO:0000313" key="4">
    <source>
        <dbReference type="EMBL" id="AUX26994.1"/>
    </source>
</evidence>
<evidence type="ECO:0000256" key="1">
    <source>
        <dbReference type="ARBA" id="ARBA00005953"/>
    </source>
</evidence>